<proteinExistence type="predicted"/>
<evidence type="ECO:0000256" key="1">
    <source>
        <dbReference type="SAM" id="MobiDB-lite"/>
    </source>
</evidence>
<name>A0ABQ7ZB77_BRANA</name>
<organism evidence="2 3">
    <name type="scientific">Brassica napus</name>
    <name type="common">Rape</name>
    <dbReference type="NCBI Taxonomy" id="3708"/>
    <lineage>
        <taxon>Eukaryota</taxon>
        <taxon>Viridiplantae</taxon>
        <taxon>Streptophyta</taxon>
        <taxon>Embryophyta</taxon>
        <taxon>Tracheophyta</taxon>
        <taxon>Spermatophyta</taxon>
        <taxon>Magnoliopsida</taxon>
        <taxon>eudicotyledons</taxon>
        <taxon>Gunneridae</taxon>
        <taxon>Pentapetalae</taxon>
        <taxon>rosids</taxon>
        <taxon>malvids</taxon>
        <taxon>Brassicales</taxon>
        <taxon>Brassicaceae</taxon>
        <taxon>Brassiceae</taxon>
        <taxon>Brassica</taxon>
    </lineage>
</organism>
<comment type="caution">
    <text evidence="2">The sequence shown here is derived from an EMBL/GenBank/DDBJ whole genome shotgun (WGS) entry which is preliminary data.</text>
</comment>
<feature type="compositionally biased region" description="Polar residues" evidence="1">
    <location>
        <begin position="304"/>
        <end position="317"/>
    </location>
</feature>
<gene>
    <name evidence="2" type="ORF">HID58_064884</name>
</gene>
<dbReference type="Proteomes" id="UP000824890">
    <property type="component" value="Unassembled WGS sequence"/>
</dbReference>
<evidence type="ECO:0000313" key="2">
    <source>
        <dbReference type="EMBL" id="KAH0877490.1"/>
    </source>
</evidence>
<dbReference type="EMBL" id="JAGKQM010000015">
    <property type="protein sequence ID" value="KAH0877490.1"/>
    <property type="molecule type" value="Genomic_DNA"/>
</dbReference>
<feature type="compositionally biased region" description="Basic and acidic residues" evidence="1">
    <location>
        <begin position="32"/>
        <end position="42"/>
    </location>
</feature>
<reference evidence="2 3" key="1">
    <citation type="submission" date="2021-05" db="EMBL/GenBank/DDBJ databases">
        <title>Genome Assembly of Synthetic Allotetraploid Brassica napus Reveals Homoeologous Exchanges between Subgenomes.</title>
        <authorList>
            <person name="Davis J.T."/>
        </authorList>
    </citation>
    <scope>NUCLEOTIDE SEQUENCE [LARGE SCALE GENOMIC DNA]</scope>
    <source>
        <strain evidence="3">cv. Da-Ae</strain>
        <tissue evidence="2">Seedling</tissue>
    </source>
</reference>
<keyword evidence="3" id="KW-1185">Reference proteome</keyword>
<feature type="compositionally biased region" description="Polar residues" evidence="1">
    <location>
        <begin position="64"/>
        <end position="89"/>
    </location>
</feature>
<feature type="compositionally biased region" description="Basic residues" evidence="1">
    <location>
        <begin position="320"/>
        <end position="329"/>
    </location>
</feature>
<feature type="region of interest" description="Disordered" evidence="1">
    <location>
        <begin position="302"/>
        <end position="329"/>
    </location>
</feature>
<accession>A0ABQ7ZB77</accession>
<evidence type="ECO:0000313" key="3">
    <source>
        <dbReference type="Proteomes" id="UP000824890"/>
    </source>
</evidence>
<protein>
    <submittedName>
        <fullName evidence="2">Uncharacterized protein</fullName>
    </submittedName>
</protein>
<feature type="non-terminal residue" evidence="2">
    <location>
        <position position="1"/>
    </location>
</feature>
<feature type="region of interest" description="Disordered" evidence="1">
    <location>
        <begin position="30"/>
        <end position="183"/>
    </location>
</feature>
<sequence length="329" mass="36747">EMVKTKFTRNGREVMIFGAMRNFDYGGNEAVQESKKGGERDASVSLSSPERSRIRKSVEGISMLASTEASKASKTRRGTSYGSPASSPEKTTRRETSYGSPSPEKATRRGSTLSPRVAKKHKVNVAPSGDDREEWPESEMLASTVAKKTRRGTSYGGSPVSARQSKKQKVNSEKSLGDDGDDREEFLQIVVNEEEEFGDIGDDGSEDENGIAGIEELNPHKLNPHKLKHHHGKFLNLHKVNPHKLNHHDGKFPNPHKLNHHRQQRGEDGSFRSILNMLLLCVVYDGVSFFDHIRIAPGYHEFPSYSQTNPHNPNSSCDTRRRKGENRDS</sequence>